<proteinExistence type="inferred from homology"/>
<keyword evidence="2 5" id="KW-0547">Nucleotide-binding</keyword>
<sequence length="295" mass="34027">MVKLSGPATVPFNIKAALEQLIAQKFPADFSAGFCLSPVAGLSGESWKIETRTRTWLARIQSPARTALGVERQREKAILQHIVHLNIAPRVMLYSPPWLVVEWLEGQTCEEYPIEIVPLAERLVQLHQAGPHGRQLQLKQQFSLHWQQIDRRRLSPGWLRLQHRFMRQSLPVPLKMAVIHMDVHPGNLIIGEQGLQLIDWEYAADGDIALELATLFRGNGWLVGQQQRFLAGYCAAGGYRDITGLQRQICRWLPWVDYMMLMWFEVRWNQTGDKTYLDWAQPLRERLFATVRTSK</sequence>
<feature type="domain" description="Aminoglycoside phosphotransferase" evidence="6">
    <location>
        <begin position="40"/>
        <end position="240"/>
    </location>
</feature>
<dbReference type="InterPro" id="IPR052077">
    <property type="entry name" value="CcrZ_PhaseVar_Mediator"/>
</dbReference>
<name>A0ABQ1GD75_9GAMM</name>
<keyword evidence="4 5" id="KW-0067">ATP-binding</keyword>
<comment type="similarity">
    <text evidence="5">Belongs to the thiamine kinase family.</text>
</comment>
<comment type="catalytic activity">
    <reaction evidence="5">
        <text>thiamine + ATP = thiamine phosphate + ADP + H(+)</text>
        <dbReference type="Rhea" id="RHEA:12012"/>
        <dbReference type="ChEBI" id="CHEBI:15378"/>
        <dbReference type="ChEBI" id="CHEBI:18385"/>
        <dbReference type="ChEBI" id="CHEBI:30616"/>
        <dbReference type="ChEBI" id="CHEBI:37575"/>
        <dbReference type="ChEBI" id="CHEBI:456216"/>
        <dbReference type="EC" id="2.7.1.89"/>
    </reaction>
</comment>
<evidence type="ECO:0000256" key="3">
    <source>
        <dbReference type="ARBA" id="ARBA00022777"/>
    </source>
</evidence>
<dbReference type="InterPro" id="IPR002575">
    <property type="entry name" value="Aminoglycoside_PTrfase"/>
</dbReference>
<gene>
    <name evidence="5" type="primary">thiK</name>
    <name evidence="7" type="ORF">GCM10011328_15590</name>
</gene>
<dbReference type="HAMAP" id="MF_01604">
    <property type="entry name" value="Thiamine_kinase"/>
    <property type="match status" value="1"/>
</dbReference>
<evidence type="ECO:0000313" key="7">
    <source>
        <dbReference type="EMBL" id="GGA41495.1"/>
    </source>
</evidence>
<keyword evidence="8" id="KW-1185">Reference proteome</keyword>
<dbReference type="EC" id="2.7.1.89" evidence="5"/>
<dbReference type="PANTHER" id="PTHR40086:SF1">
    <property type="entry name" value="CELL CYCLE REGULATOR CCRZ"/>
    <property type="match status" value="1"/>
</dbReference>
<reference evidence="8" key="1">
    <citation type="journal article" date="2019" name="Int. J. Syst. Evol. Microbiol.">
        <title>The Global Catalogue of Microorganisms (GCM) 10K type strain sequencing project: providing services to taxonomists for standard genome sequencing and annotation.</title>
        <authorList>
            <consortium name="The Broad Institute Genomics Platform"/>
            <consortium name="The Broad Institute Genome Sequencing Center for Infectious Disease"/>
            <person name="Wu L."/>
            <person name="Ma J."/>
        </authorList>
    </citation>
    <scope>NUCLEOTIDE SEQUENCE [LARGE SCALE GENOMIC DNA]</scope>
    <source>
        <strain evidence="8">CGMCC 1.12806</strain>
    </source>
</reference>
<dbReference type="InterPro" id="IPR014093">
    <property type="entry name" value="Thiamine_kinase"/>
</dbReference>
<dbReference type="InterPro" id="IPR011009">
    <property type="entry name" value="Kinase-like_dom_sf"/>
</dbReference>
<dbReference type="EMBL" id="BMFZ01000003">
    <property type="protein sequence ID" value="GGA41495.1"/>
    <property type="molecule type" value="Genomic_DNA"/>
</dbReference>
<keyword evidence="3 5" id="KW-0418">Kinase</keyword>
<dbReference type="Gene3D" id="3.30.200.20">
    <property type="entry name" value="Phosphorylase Kinase, domain 1"/>
    <property type="match status" value="1"/>
</dbReference>
<comment type="pathway">
    <text evidence="5">Cofactor biosynthesis; thiamine diphosphate biosynthesis; thiamine phosphate from thiamine: step 1/1.</text>
</comment>
<dbReference type="Proteomes" id="UP000627464">
    <property type="component" value="Unassembled WGS sequence"/>
</dbReference>
<evidence type="ECO:0000313" key="8">
    <source>
        <dbReference type="Proteomes" id="UP000627464"/>
    </source>
</evidence>
<evidence type="ECO:0000256" key="4">
    <source>
        <dbReference type="ARBA" id="ARBA00022840"/>
    </source>
</evidence>
<comment type="function">
    <text evidence="5">Catalyzes the phosphorylation of thiamine to thiamine phosphate.</text>
</comment>
<accession>A0ABQ1GD75</accession>
<dbReference type="PANTHER" id="PTHR40086">
    <property type="entry name" value="PHOSPHOTRANSFERASE YTMP-RELATED"/>
    <property type="match status" value="1"/>
</dbReference>
<dbReference type="SUPFAM" id="SSF56112">
    <property type="entry name" value="Protein kinase-like (PK-like)"/>
    <property type="match status" value="1"/>
</dbReference>
<keyword evidence="1 5" id="KW-0808">Transferase</keyword>
<evidence type="ECO:0000256" key="1">
    <source>
        <dbReference type="ARBA" id="ARBA00022679"/>
    </source>
</evidence>
<dbReference type="Pfam" id="PF01636">
    <property type="entry name" value="APH"/>
    <property type="match status" value="1"/>
</dbReference>
<evidence type="ECO:0000256" key="5">
    <source>
        <dbReference type="HAMAP-Rule" id="MF_01604"/>
    </source>
</evidence>
<dbReference type="Gene3D" id="3.90.1200.10">
    <property type="match status" value="1"/>
</dbReference>
<evidence type="ECO:0000259" key="6">
    <source>
        <dbReference type="Pfam" id="PF01636"/>
    </source>
</evidence>
<comment type="caution">
    <text evidence="7">The sequence shown here is derived from an EMBL/GenBank/DDBJ whole genome shotgun (WGS) entry which is preliminary data.</text>
</comment>
<evidence type="ECO:0000256" key="2">
    <source>
        <dbReference type="ARBA" id="ARBA00022741"/>
    </source>
</evidence>
<protein>
    <recommendedName>
        <fullName evidence="5">Thiamine kinase</fullName>
        <ecNumber evidence="5">2.7.1.89</ecNumber>
    </recommendedName>
</protein>
<organism evidence="7 8">
    <name type="scientific">Hafnia psychrotolerans</name>
    <dbReference type="NCBI Taxonomy" id="1477018"/>
    <lineage>
        <taxon>Bacteria</taxon>
        <taxon>Pseudomonadati</taxon>
        <taxon>Pseudomonadota</taxon>
        <taxon>Gammaproteobacteria</taxon>
        <taxon>Enterobacterales</taxon>
        <taxon>Hafniaceae</taxon>
        <taxon>Hafnia</taxon>
    </lineage>
</organism>